<keyword evidence="3" id="KW-1185">Reference proteome</keyword>
<dbReference type="EMBL" id="CM009756">
    <property type="protein sequence ID" value="PUZ44667.1"/>
    <property type="molecule type" value="Genomic_DNA"/>
</dbReference>
<gene>
    <name evidence="2" type="ORF">GQ55_8G125600</name>
</gene>
<dbReference type="AlphaFoldDB" id="A0A2T7CMU3"/>
<dbReference type="Proteomes" id="UP000244336">
    <property type="component" value="Chromosome 8"/>
</dbReference>
<sequence>MQPRCSRMHTTGEAPVHPSPWPHLDSTALDAIQALRTMIRVRWTQFKHCRPQFEHCGPRFELAELNLEGAKEFSMAREGVQA</sequence>
<name>A0A2T7CMU3_9POAL</name>
<feature type="region of interest" description="Disordered" evidence="1">
    <location>
        <begin position="1"/>
        <end position="22"/>
    </location>
</feature>
<reference evidence="2 3" key="1">
    <citation type="submission" date="2018-04" db="EMBL/GenBank/DDBJ databases">
        <title>WGS assembly of Panicum hallii var. hallii HAL2.</title>
        <authorList>
            <person name="Lovell J."/>
            <person name="Jenkins J."/>
            <person name="Lowry D."/>
            <person name="Mamidi S."/>
            <person name="Sreedasyam A."/>
            <person name="Weng X."/>
            <person name="Barry K."/>
            <person name="Bonette J."/>
            <person name="Campitelli B."/>
            <person name="Daum C."/>
            <person name="Gordon S."/>
            <person name="Gould B."/>
            <person name="Lipzen A."/>
            <person name="MacQueen A."/>
            <person name="Palacio-Mejia J."/>
            <person name="Plott C."/>
            <person name="Shakirov E."/>
            <person name="Shu S."/>
            <person name="Yoshinaga Y."/>
            <person name="Zane M."/>
            <person name="Rokhsar D."/>
            <person name="Grimwood J."/>
            <person name="Schmutz J."/>
            <person name="Juenger T."/>
        </authorList>
    </citation>
    <scope>NUCLEOTIDE SEQUENCE [LARGE SCALE GENOMIC DNA]</scope>
    <source>
        <strain evidence="3">cv. HAL2</strain>
    </source>
</reference>
<proteinExistence type="predicted"/>
<accession>A0A2T7CMU3</accession>
<evidence type="ECO:0000313" key="2">
    <source>
        <dbReference type="EMBL" id="PUZ44667.1"/>
    </source>
</evidence>
<protein>
    <submittedName>
        <fullName evidence="2">Uncharacterized protein</fullName>
    </submittedName>
</protein>
<evidence type="ECO:0000256" key="1">
    <source>
        <dbReference type="SAM" id="MobiDB-lite"/>
    </source>
</evidence>
<evidence type="ECO:0000313" key="3">
    <source>
        <dbReference type="Proteomes" id="UP000244336"/>
    </source>
</evidence>
<dbReference type="Gramene" id="PUZ44667">
    <property type="protein sequence ID" value="PUZ44667"/>
    <property type="gene ID" value="GQ55_8G125600"/>
</dbReference>
<organism evidence="2 3">
    <name type="scientific">Panicum hallii var. hallii</name>
    <dbReference type="NCBI Taxonomy" id="1504633"/>
    <lineage>
        <taxon>Eukaryota</taxon>
        <taxon>Viridiplantae</taxon>
        <taxon>Streptophyta</taxon>
        <taxon>Embryophyta</taxon>
        <taxon>Tracheophyta</taxon>
        <taxon>Spermatophyta</taxon>
        <taxon>Magnoliopsida</taxon>
        <taxon>Liliopsida</taxon>
        <taxon>Poales</taxon>
        <taxon>Poaceae</taxon>
        <taxon>PACMAD clade</taxon>
        <taxon>Panicoideae</taxon>
        <taxon>Panicodae</taxon>
        <taxon>Paniceae</taxon>
        <taxon>Panicinae</taxon>
        <taxon>Panicum</taxon>
        <taxon>Panicum sect. Panicum</taxon>
    </lineage>
</organism>